<keyword evidence="1" id="KW-0326">Glycosidase</keyword>
<sequence length="144" mass="15647">MRGWRVDIYVVVTKCCKEINHAGAGGLWAELVSNRGFEAGGTQVPSNIKPWSIVGKESSILVQTELNSCFERNKVALKMDVLCHNNTCPFGGVGISNPGYWGMNIEQGKKYKVVFHVRSEGTINITVSFKDAQGGGILASSNIQ</sequence>
<proteinExistence type="predicted"/>
<dbReference type="PANTHER" id="PTHR31776">
    <property type="entry name" value="ALPHA-L-ARABINOFURANOSIDASE 1"/>
    <property type="match status" value="1"/>
</dbReference>
<evidence type="ECO:0000313" key="1">
    <source>
        <dbReference type="EMBL" id="MED6223801.1"/>
    </source>
</evidence>
<keyword evidence="1" id="KW-0378">Hydrolase</keyword>
<dbReference type="Proteomes" id="UP001341840">
    <property type="component" value="Unassembled WGS sequence"/>
</dbReference>
<organism evidence="1 2">
    <name type="scientific">Stylosanthes scabra</name>
    <dbReference type="NCBI Taxonomy" id="79078"/>
    <lineage>
        <taxon>Eukaryota</taxon>
        <taxon>Viridiplantae</taxon>
        <taxon>Streptophyta</taxon>
        <taxon>Embryophyta</taxon>
        <taxon>Tracheophyta</taxon>
        <taxon>Spermatophyta</taxon>
        <taxon>Magnoliopsida</taxon>
        <taxon>eudicotyledons</taxon>
        <taxon>Gunneridae</taxon>
        <taxon>Pentapetalae</taxon>
        <taxon>rosids</taxon>
        <taxon>fabids</taxon>
        <taxon>Fabales</taxon>
        <taxon>Fabaceae</taxon>
        <taxon>Papilionoideae</taxon>
        <taxon>50 kb inversion clade</taxon>
        <taxon>dalbergioids sensu lato</taxon>
        <taxon>Dalbergieae</taxon>
        <taxon>Pterocarpus clade</taxon>
        <taxon>Stylosanthes</taxon>
    </lineage>
</organism>
<keyword evidence="2" id="KW-1185">Reference proteome</keyword>
<accession>A0ABU6ZPC1</accession>
<dbReference type="EMBL" id="JASCZI010272913">
    <property type="protein sequence ID" value="MED6223801.1"/>
    <property type="molecule type" value="Genomic_DNA"/>
</dbReference>
<evidence type="ECO:0000313" key="2">
    <source>
        <dbReference type="Proteomes" id="UP001341840"/>
    </source>
</evidence>
<dbReference type="PANTHER" id="PTHR31776:SF13">
    <property type="entry name" value="NON-REDUCING END ALPHA-L-ARABINOFURANOSIDASE"/>
    <property type="match status" value="1"/>
</dbReference>
<dbReference type="InterPro" id="IPR051563">
    <property type="entry name" value="Glycosyl_Hydrolase_51"/>
</dbReference>
<dbReference type="Gene3D" id="2.60.120.260">
    <property type="entry name" value="Galactose-binding domain-like"/>
    <property type="match status" value="1"/>
</dbReference>
<protein>
    <submittedName>
        <fullName evidence="1">Alpha-L-arabinofuranosidase 2</fullName>
        <ecNumber evidence="1">3.2.1.55</ecNumber>
    </submittedName>
</protein>
<reference evidence="1 2" key="1">
    <citation type="journal article" date="2023" name="Plants (Basel)">
        <title>Bridging the Gap: Combining Genomics and Transcriptomics Approaches to Understand Stylosanthes scabra, an Orphan Legume from the Brazilian Caatinga.</title>
        <authorList>
            <person name="Ferreira-Neto J.R.C."/>
            <person name="da Silva M.D."/>
            <person name="Binneck E."/>
            <person name="de Melo N.F."/>
            <person name="da Silva R.H."/>
            <person name="de Melo A.L.T.M."/>
            <person name="Pandolfi V."/>
            <person name="Bustamante F.O."/>
            <person name="Brasileiro-Vidal A.C."/>
            <person name="Benko-Iseppon A.M."/>
        </authorList>
    </citation>
    <scope>NUCLEOTIDE SEQUENCE [LARGE SCALE GENOMIC DNA]</scope>
    <source>
        <tissue evidence="1">Leaves</tissue>
    </source>
</reference>
<gene>
    <name evidence="1" type="primary">ASD2</name>
    <name evidence="1" type="ORF">PIB30_077704</name>
</gene>
<comment type="caution">
    <text evidence="1">The sequence shown here is derived from an EMBL/GenBank/DDBJ whole genome shotgun (WGS) entry which is preliminary data.</text>
</comment>
<dbReference type="EC" id="3.2.1.55" evidence="1"/>
<name>A0ABU6ZPC1_9FABA</name>
<dbReference type="GO" id="GO:0046556">
    <property type="term" value="F:alpha-L-arabinofuranosidase activity"/>
    <property type="evidence" value="ECO:0007669"/>
    <property type="project" value="UniProtKB-EC"/>
</dbReference>